<reference evidence="7 8" key="1">
    <citation type="submission" date="2024-06" db="EMBL/GenBank/DDBJ databases">
        <authorList>
            <person name="Kaempfer P."/>
            <person name="Viver T."/>
        </authorList>
    </citation>
    <scope>NUCLEOTIDE SEQUENCE [LARGE SCALE GENOMIC DNA]</scope>
    <source>
        <strain evidence="7 8">ST-119</strain>
    </source>
</reference>
<proteinExistence type="inferred from homology"/>
<dbReference type="EMBL" id="JBELPZ010000001">
    <property type="protein sequence ID" value="MFL9843228.1"/>
    <property type="molecule type" value="Genomic_DNA"/>
</dbReference>
<dbReference type="InterPro" id="IPR053925">
    <property type="entry name" value="RecX_HTH_3rd"/>
</dbReference>
<comment type="subcellular location">
    <subcellularLocation>
        <location evidence="1">Cytoplasm</location>
    </subcellularLocation>
</comment>
<evidence type="ECO:0000313" key="8">
    <source>
        <dbReference type="Proteomes" id="UP001629156"/>
    </source>
</evidence>
<organism evidence="7 8">
    <name type="scientific">Flavobacterium rhizosphaerae</name>
    <dbReference type="NCBI Taxonomy" id="3163298"/>
    <lineage>
        <taxon>Bacteria</taxon>
        <taxon>Pseudomonadati</taxon>
        <taxon>Bacteroidota</taxon>
        <taxon>Flavobacteriia</taxon>
        <taxon>Flavobacteriales</taxon>
        <taxon>Flavobacteriaceae</taxon>
        <taxon>Flavobacterium</taxon>
    </lineage>
</organism>
<comment type="caution">
    <text evidence="7">The sequence shown here is derived from an EMBL/GenBank/DDBJ whole genome shotgun (WGS) entry which is preliminary data.</text>
</comment>
<dbReference type="InterPro" id="IPR036388">
    <property type="entry name" value="WH-like_DNA-bd_sf"/>
</dbReference>
<comment type="similarity">
    <text evidence="2">Belongs to the RecX family.</text>
</comment>
<gene>
    <name evidence="7" type="ORF">ABS766_02240</name>
</gene>
<evidence type="ECO:0000256" key="4">
    <source>
        <dbReference type="ARBA" id="ARBA00022490"/>
    </source>
</evidence>
<dbReference type="InterPro" id="IPR003783">
    <property type="entry name" value="Regulatory_RecX"/>
</dbReference>
<evidence type="ECO:0000256" key="3">
    <source>
        <dbReference type="ARBA" id="ARBA00018111"/>
    </source>
</evidence>
<evidence type="ECO:0000313" key="7">
    <source>
        <dbReference type="EMBL" id="MFL9843228.1"/>
    </source>
</evidence>
<protein>
    <recommendedName>
        <fullName evidence="3">Regulatory protein RecX</fullName>
    </recommendedName>
</protein>
<keyword evidence="8" id="KW-1185">Reference proteome</keyword>
<dbReference type="PANTHER" id="PTHR33602">
    <property type="entry name" value="REGULATORY PROTEIN RECX FAMILY PROTEIN"/>
    <property type="match status" value="1"/>
</dbReference>
<dbReference type="RefSeq" id="WP_408083461.1">
    <property type="nucleotide sequence ID" value="NZ_JBELPZ010000001.1"/>
</dbReference>
<dbReference type="Pfam" id="PF21981">
    <property type="entry name" value="RecX_HTH3"/>
    <property type="match status" value="1"/>
</dbReference>
<dbReference type="Gene3D" id="1.10.10.10">
    <property type="entry name" value="Winged helix-like DNA-binding domain superfamily/Winged helix DNA-binding domain"/>
    <property type="match status" value="1"/>
</dbReference>
<keyword evidence="4" id="KW-0963">Cytoplasm</keyword>
<evidence type="ECO:0000259" key="6">
    <source>
        <dbReference type="Pfam" id="PF21981"/>
    </source>
</evidence>
<feature type="domain" description="RecX second three-helical" evidence="5">
    <location>
        <begin position="56"/>
        <end position="97"/>
    </location>
</feature>
<accession>A0ABW8YVW0</accession>
<dbReference type="PANTHER" id="PTHR33602:SF1">
    <property type="entry name" value="REGULATORY PROTEIN RECX FAMILY PROTEIN"/>
    <property type="match status" value="1"/>
</dbReference>
<name>A0ABW8YVW0_9FLAO</name>
<dbReference type="InterPro" id="IPR053924">
    <property type="entry name" value="RecX_HTH_2nd"/>
</dbReference>
<dbReference type="Proteomes" id="UP001629156">
    <property type="component" value="Unassembled WGS sequence"/>
</dbReference>
<evidence type="ECO:0000259" key="5">
    <source>
        <dbReference type="Pfam" id="PF02631"/>
    </source>
</evidence>
<evidence type="ECO:0000256" key="2">
    <source>
        <dbReference type="ARBA" id="ARBA00009695"/>
    </source>
</evidence>
<evidence type="ECO:0000256" key="1">
    <source>
        <dbReference type="ARBA" id="ARBA00004496"/>
    </source>
</evidence>
<dbReference type="Pfam" id="PF02631">
    <property type="entry name" value="RecX_HTH2"/>
    <property type="match status" value="1"/>
</dbReference>
<sequence>MYKSYTVEEAKKKLEYYCAYQERCHEEVIKKLKSLNMIPQAIDVIVTHLIEHGFLNEERFACSFARGKFNIKNWGRLRIINELKARHISIYNIDRALKEISADEYDAVFNRIAQHHWETIKEPNLLKKKQKLAGFLIRKGFENHLVFDKIAALSS</sequence>
<feature type="domain" description="RecX third three-helical" evidence="6">
    <location>
        <begin position="107"/>
        <end position="147"/>
    </location>
</feature>